<feature type="domain" description="Ig-like" evidence="1">
    <location>
        <begin position="1"/>
        <end position="82"/>
    </location>
</feature>
<dbReference type="PANTHER" id="PTHR23278:SF19">
    <property type="entry name" value="OBSCURIN"/>
    <property type="match status" value="1"/>
</dbReference>
<dbReference type="InterPro" id="IPR036179">
    <property type="entry name" value="Ig-like_dom_sf"/>
</dbReference>
<dbReference type="AlphaFoldDB" id="A0AAN8WHS4"/>
<dbReference type="SMART" id="SM00409">
    <property type="entry name" value="IG"/>
    <property type="match status" value="1"/>
</dbReference>
<reference evidence="2 3" key="1">
    <citation type="submission" date="2023-11" db="EMBL/GenBank/DDBJ databases">
        <title>Halocaridina rubra genome assembly.</title>
        <authorList>
            <person name="Smith C."/>
        </authorList>
    </citation>
    <scope>NUCLEOTIDE SEQUENCE [LARGE SCALE GENOMIC DNA]</scope>
    <source>
        <strain evidence="2">EP-1</strain>
        <tissue evidence="2">Whole</tissue>
    </source>
</reference>
<gene>
    <name evidence="2" type="ORF">SK128_022292</name>
</gene>
<dbReference type="Gene3D" id="2.60.40.10">
    <property type="entry name" value="Immunoglobulins"/>
    <property type="match status" value="1"/>
</dbReference>
<dbReference type="EMBL" id="JAXCGZ010021528">
    <property type="protein sequence ID" value="KAK7049776.1"/>
    <property type="molecule type" value="Genomic_DNA"/>
</dbReference>
<dbReference type="InterPro" id="IPR003598">
    <property type="entry name" value="Ig_sub2"/>
</dbReference>
<feature type="non-terminal residue" evidence="2">
    <location>
        <position position="86"/>
    </location>
</feature>
<keyword evidence="3" id="KW-1185">Reference proteome</keyword>
<dbReference type="InterPro" id="IPR007110">
    <property type="entry name" value="Ig-like_dom"/>
</dbReference>
<sequence length="86" mass="9304">MSEEPSSTSIREGESVTLTCVTRANPPAYNLTFMFNGRHLDRPNVMASGWSITLLELQHQDSGLYTCLASNSEGDGQSNAVGLLID</sequence>
<dbReference type="SUPFAM" id="SSF48726">
    <property type="entry name" value="Immunoglobulin"/>
    <property type="match status" value="1"/>
</dbReference>
<proteinExistence type="predicted"/>
<name>A0AAN8WHS4_HALRR</name>
<comment type="caution">
    <text evidence="2">The sequence shown here is derived from an EMBL/GenBank/DDBJ whole genome shotgun (WGS) entry which is preliminary data.</text>
</comment>
<evidence type="ECO:0000313" key="3">
    <source>
        <dbReference type="Proteomes" id="UP001381693"/>
    </source>
</evidence>
<evidence type="ECO:0000259" key="1">
    <source>
        <dbReference type="PROSITE" id="PS50835"/>
    </source>
</evidence>
<dbReference type="Pfam" id="PF13927">
    <property type="entry name" value="Ig_3"/>
    <property type="match status" value="1"/>
</dbReference>
<accession>A0AAN8WHS4</accession>
<protein>
    <recommendedName>
        <fullName evidence="1">Ig-like domain-containing protein</fullName>
    </recommendedName>
</protein>
<dbReference type="Proteomes" id="UP001381693">
    <property type="component" value="Unassembled WGS sequence"/>
</dbReference>
<dbReference type="InterPro" id="IPR003599">
    <property type="entry name" value="Ig_sub"/>
</dbReference>
<dbReference type="PANTHER" id="PTHR23278">
    <property type="entry name" value="SIDESTEP PROTEIN"/>
    <property type="match status" value="1"/>
</dbReference>
<dbReference type="InterPro" id="IPR013783">
    <property type="entry name" value="Ig-like_fold"/>
</dbReference>
<evidence type="ECO:0000313" key="2">
    <source>
        <dbReference type="EMBL" id="KAK7049776.1"/>
    </source>
</evidence>
<dbReference type="SMART" id="SM00408">
    <property type="entry name" value="IGc2"/>
    <property type="match status" value="1"/>
</dbReference>
<dbReference type="PROSITE" id="PS50835">
    <property type="entry name" value="IG_LIKE"/>
    <property type="match status" value="1"/>
</dbReference>
<organism evidence="2 3">
    <name type="scientific">Halocaridina rubra</name>
    <name type="common">Hawaiian red shrimp</name>
    <dbReference type="NCBI Taxonomy" id="373956"/>
    <lineage>
        <taxon>Eukaryota</taxon>
        <taxon>Metazoa</taxon>
        <taxon>Ecdysozoa</taxon>
        <taxon>Arthropoda</taxon>
        <taxon>Crustacea</taxon>
        <taxon>Multicrustacea</taxon>
        <taxon>Malacostraca</taxon>
        <taxon>Eumalacostraca</taxon>
        <taxon>Eucarida</taxon>
        <taxon>Decapoda</taxon>
        <taxon>Pleocyemata</taxon>
        <taxon>Caridea</taxon>
        <taxon>Atyoidea</taxon>
        <taxon>Atyidae</taxon>
        <taxon>Halocaridina</taxon>
    </lineage>
</organism>